<organism evidence="2 3">
    <name type="scientific">Diplogelasinospora grovesii</name>
    <dbReference type="NCBI Taxonomy" id="303347"/>
    <lineage>
        <taxon>Eukaryota</taxon>
        <taxon>Fungi</taxon>
        <taxon>Dikarya</taxon>
        <taxon>Ascomycota</taxon>
        <taxon>Pezizomycotina</taxon>
        <taxon>Sordariomycetes</taxon>
        <taxon>Sordariomycetidae</taxon>
        <taxon>Sordariales</taxon>
        <taxon>Diplogelasinosporaceae</taxon>
        <taxon>Diplogelasinospora</taxon>
    </lineage>
</organism>
<evidence type="ECO:0000313" key="2">
    <source>
        <dbReference type="EMBL" id="KAK3939686.1"/>
    </source>
</evidence>
<feature type="region of interest" description="Disordered" evidence="1">
    <location>
        <begin position="94"/>
        <end position="116"/>
    </location>
</feature>
<dbReference type="Proteomes" id="UP001303473">
    <property type="component" value="Unassembled WGS sequence"/>
</dbReference>
<evidence type="ECO:0000256" key="1">
    <source>
        <dbReference type="SAM" id="MobiDB-lite"/>
    </source>
</evidence>
<evidence type="ECO:0000313" key="3">
    <source>
        <dbReference type="Proteomes" id="UP001303473"/>
    </source>
</evidence>
<keyword evidence="3" id="KW-1185">Reference proteome</keyword>
<dbReference type="AlphaFoldDB" id="A0AAN6N6X6"/>
<protein>
    <submittedName>
        <fullName evidence="2">Uncharacterized protein</fullName>
    </submittedName>
</protein>
<feature type="region of interest" description="Disordered" evidence="1">
    <location>
        <begin position="220"/>
        <end position="252"/>
    </location>
</feature>
<feature type="non-terminal residue" evidence="2">
    <location>
        <position position="507"/>
    </location>
</feature>
<comment type="caution">
    <text evidence="2">The sequence shown here is derived from an EMBL/GenBank/DDBJ whole genome shotgun (WGS) entry which is preliminary data.</text>
</comment>
<name>A0AAN6N6X6_9PEZI</name>
<proteinExistence type="predicted"/>
<feature type="region of interest" description="Disordered" evidence="1">
    <location>
        <begin position="266"/>
        <end position="313"/>
    </location>
</feature>
<sequence length="507" mass="57492">MAAIAPMDLVTRSDPATIPLKCSLCPKKPNFSDVSHLLTHISSKSHLAHRFKIELKSHTERDALDSLRQYDDWYERYGIRGLLADRMAAKEVKKWGKRGRPSNEGQSKPRTAIQHHELIKTEPGDYAESMPTIAHWATAPDPSLHSHGARQSYVDDSIYRTPSFRRTRSDYPVTPVNQMRTRNQRWSTTTTITEFADDDNDSGRLKGVRYPGMGLFDSASELQKRKRNQRKDESVLRQMEQTSSGIEPTEFVWTEDGEFQRTRDIYASPSIEGSPDRKFDEADNHKKKRTRRPTTVVAANRPRQTRSSARLARNKAKSALAKTFREETTPFDQDEHDISHMSTHSHGSMESYDVFRDDPELSLGRIYSSISSYELHRRQALQPLSSNIAMASPMSKSSKPNSLPYFHTRESGPSTFPSHPSIANPAYFQHQHGLGGGNINPLCVQTRSGFPYHSYAYPSYGNDPKTSTAGFQPINTMNQNLGNMPFNSFAPYTSDTPHDHSHTDFDI</sequence>
<reference evidence="3" key="1">
    <citation type="journal article" date="2023" name="Mol. Phylogenet. Evol.">
        <title>Genome-scale phylogeny and comparative genomics of the fungal order Sordariales.</title>
        <authorList>
            <person name="Hensen N."/>
            <person name="Bonometti L."/>
            <person name="Westerberg I."/>
            <person name="Brannstrom I.O."/>
            <person name="Guillou S."/>
            <person name="Cros-Aarteil S."/>
            <person name="Calhoun S."/>
            <person name="Haridas S."/>
            <person name="Kuo A."/>
            <person name="Mondo S."/>
            <person name="Pangilinan J."/>
            <person name="Riley R."/>
            <person name="LaButti K."/>
            <person name="Andreopoulos B."/>
            <person name="Lipzen A."/>
            <person name="Chen C."/>
            <person name="Yan M."/>
            <person name="Daum C."/>
            <person name="Ng V."/>
            <person name="Clum A."/>
            <person name="Steindorff A."/>
            <person name="Ohm R.A."/>
            <person name="Martin F."/>
            <person name="Silar P."/>
            <person name="Natvig D.O."/>
            <person name="Lalanne C."/>
            <person name="Gautier V."/>
            <person name="Ament-Velasquez S.L."/>
            <person name="Kruys A."/>
            <person name="Hutchinson M.I."/>
            <person name="Powell A.J."/>
            <person name="Barry K."/>
            <person name="Miller A.N."/>
            <person name="Grigoriev I.V."/>
            <person name="Debuchy R."/>
            <person name="Gladieux P."/>
            <person name="Hiltunen Thoren M."/>
            <person name="Johannesson H."/>
        </authorList>
    </citation>
    <scope>NUCLEOTIDE SEQUENCE [LARGE SCALE GENOMIC DNA]</scope>
    <source>
        <strain evidence="3">CBS 340.73</strain>
    </source>
</reference>
<gene>
    <name evidence="2" type="ORF">QBC46DRAFT_436961</name>
</gene>
<dbReference type="EMBL" id="MU853807">
    <property type="protein sequence ID" value="KAK3939686.1"/>
    <property type="molecule type" value="Genomic_DNA"/>
</dbReference>
<accession>A0AAN6N6X6</accession>
<feature type="compositionally biased region" description="Basic and acidic residues" evidence="1">
    <location>
        <begin position="274"/>
        <end position="284"/>
    </location>
</feature>